<comment type="subcellular location">
    <subcellularLocation>
        <location evidence="1">Cell membrane</location>
        <topology evidence="1">Multi-pass membrane protein</topology>
    </subcellularLocation>
</comment>
<evidence type="ECO:0000256" key="4">
    <source>
        <dbReference type="ARBA" id="ARBA00023136"/>
    </source>
</evidence>
<evidence type="ECO:0000256" key="5">
    <source>
        <dbReference type="SAM" id="Phobius"/>
    </source>
</evidence>
<feature type="domain" description="Major facilitator superfamily (MFS) profile" evidence="6">
    <location>
        <begin position="15"/>
        <end position="390"/>
    </location>
</feature>
<comment type="caution">
    <text evidence="7">The sequence shown here is derived from an EMBL/GenBank/DDBJ whole genome shotgun (WGS) entry which is preliminary data.</text>
</comment>
<feature type="transmembrane region" description="Helical" evidence="5">
    <location>
        <begin position="20"/>
        <end position="39"/>
    </location>
</feature>
<gene>
    <name evidence="7" type="ORF">BD833_11768</name>
</gene>
<dbReference type="Pfam" id="PF07690">
    <property type="entry name" value="MFS_1"/>
    <property type="match status" value="1"/>
</dbReference>
<accession>A0A5S5CNB1</accession>
<dbReference type="GO" id="GO:0005886">
    <property type="term" value="C:plasma membrane"/>
    <property type="evidence" value="ECO:0007669"/>
    <property type="project" value="UniProtKB-SubCell"/>
</dbReference>
<proteinExistence type="predicted"/>
<dbReference type="AlphaFoldDB" id="A0A5S5CNB1"/>
<evidence type="ECO:0000256" key="3">
    <source>
        <dbReference type="ARBA" id="ARBA00022989"/>
    </source>
</evidence>
<dbReference type="RefSeq" id="WP_243737842.1">
    <property type="nucleotide sequence ID" value="NZ_VNHW01000017.1"/>
</dbReference>
<reference evidence="7 8" key="1">
    <citation type="submission" date="2019-07" db="EMBL/GenBank/DDBJ databases">
        <title>Genomic Encyclopedia of Archaeal and Bacterial Type Strains, Phase II (KMG-II): from individual species to whole genera.</title>
        <authorList>
            <person name="Goeker M."/>
        </authorList>
    </citation>
    <scope>NUCLEOTIDE SEQUENCE [LARGE SCALE GENOMIC DNA]</scope>
    <source>
        <strain evidence="7 8">DSM 46842</strain>
    </source>
</reference>
<keyword evidence="8" id="KW-1185">Reference proteome</keyword>
<feature type="transmembrane region" description="Helical" evidence="5">
    <location>
        <begin position="277"/>
        <end position="295"/>
    </location>
</feature>
<evidence type="ECO:0000313" key="8">
    <source>
        <dbReference type="Proteomes" id="UP000322499"/>
    </source>
</evidence>
<feature type="transmembrane region" description="Helical" evidence="5">
    <location>
        <begin position="301"/>
        <end position="326"/>
    </location>
</feature>
<feature type="transmembrane region" description="Helical" evidence="5">
    <location>
        <begin position="248"/>
        <end position="270"/>
    </location>
</feature>
<sequence length="409" mass="41119">MRPRGRPRDPVSSRAAATAAVGVTTAGVLPGFMIGVLWVQLRADLGFGPSLLGVLVACFFFASALSAFTAGMVVRRFGTSPVVRLSALVAAGSMLVISVAAQHTPVLVGALVVAGWGNGIGQPASNDLIARAVAPEHHGLAYGTKQAAIPLATMLAGVAVPLVAIPFGWRPAFAIGAGMALLLVLTVPSGSRLPPRGATEASEAAGPFRRAALLVLACGIALGAATGNALGSFFVATAVDSGISPGTAGVLAAVASASGAAARIAFGWLADRVRTRWLLVVAAQMAIGGLSYALLGTGVEVLIACGAVIGYCTGWAWAGLSTYSVARMHPGMTARATSITQGGMGAGAALGPLLFGALVAATSYPVAWFTTAAVSVVAGAVVVQARRMLMRDRPGLVAAQQLRRRARHA</sequence>
<feature type="transmembrane region" description="Helical" evidence="5">
    <location>
        <begin position="51"/>
        <end position="70"/>
    </location>
</feature>
<dbReference type="PANTHER" id="PTHR23527">
    <property type="entry name" value="BLL3282 PROTEIN"/>
    <property type="match status" value="1"/>
</dbReference>
<dbReference type="SUPFAM" id="SSF103473">
    <property type="entry name" value="MFS general substrate transporter"/>
    <property type="match status" value="1"/>
</dbReference>
<dbReference type="Proteomes" id="UP000322499">
    <property type="component" value="Unassembled WGS sequence"/>
</dbReference>
<evidence type="ECO:0000256" key="1">
    <source>
        <dbReference type="ARBA" id="ARBA00004651"/>
    </source>
</evidence>
<dbReference type="EMBL" id="VNHW01000017">
    <property type="protein sequence ID" value="TYP82936.1"/>
    <property type="molecule type" value="Genomic_DNA"/>
</dbReference>
<evidence type="ECO:0000256" key="2">
    <source>
        <dbReference type="ARBA" id="ARBA00022692"/>
    </source>
</evidence>
<dbReference type="PANTHER" id="PTHR23527:SF1">
    <property type="entry name" value="BLL3282 PROTEIN"/>
    <property type="match status" value="1"/>
</dbReference>
<feature type="transmembrane region" description="Helical" evidence="5">
    <location>
        <begin position="338"/>
        <end position="360"/>
    </location>
</feature>
<keyword evidence="2 5" id="KW-0812">Transmembrane</keyword>
<dbReference type="InterPro" id="IPR036259">
    <property type="entry name" value="MFS_trans_sf"/>
</dbReference>
<dbReference type="InterPro" id="IPR020846">
    <property type="entry name" value="MFS_dom"/>
</dbReference>
<feature type="transmembrane region" description="Helical" evidence="5">
    <location>
        <begin position="211"/>
        <end position="236"/>
    </location>
</feature>
<feature type="transmembrane region" description="Helical" evidence="5">
    <location>
        <begin position="147"/>
        <end position="167"/>
    </location>
</feature>
<keyword evidence="3 5" id="KW-1133">Transmembrane helix</keyword>
<evidence type="ECO:0000259" key="6">
    <source>
        <dbReference type="PROSITE" id="PS50850"/>
    </source>
</evidence>
<protein>
    <submittedName>
        <fullName evidence="7">Putative MFS family arabinose efflux permease</fullName>
    </submittedName>
</protein>
<organism evidence="7 8">
    <name type="scientific">Blastococcus xanthinilyticus</name>
    <dbReference type="NCBI Taxonomy" id="1564164"/>
    <lineage>
        <taxon>Bacteria</taxon>
        <taxon>Bacillati</taxon>
        <taxon>Actinomycetota</taxon>
        <taxon>Actinomycetes</taxon>
        <taxon>Geodermatophilales</taxon>
        <taxon>Geodermatophilaceae</taxon>
        <taxon>Blastococcus</taxon>
    </lineage>
</organism>
<dbReference type="InterPro" id="IPR052952">
    <property type="entry name" value="MFS-Transporter"/>
</dbReference>
<keyword evidence="4 5" id="KW-0472">Membrane</keyword>
<dbReference type="GO" id="GO:0022857">
    <property type="term" value="F:transmembrane transporter activity"/>
    <property type="evidence" value="ECO:0007669"/>
    <property type="project" value="InterPro"/>
</dbReference>
<dbReference type="InterPro" id="IPR011701">
    <property type="entry name" value="MFS"/>
</dbReference>
<feature type="transmembrane region" description="Helical" evidence="5">
    <location>
        <begin position="366"/>
        <end position="383"/>
    </location>
</feature>
<dbReference type="Gene3D" id="1.20.1250.20">
    <property type="entry name" value="MFS general substrate transporter like domains"/>
    <property type="match status" value="2"/>
</dbReference>
<evidence type="ECO:0000313" key="7">
    <source>
        <dbReference type="EMBL" id="TYP82936.1"/>
    </source>
</evidence>
<name>A0A5S5CNB1_9ACTN</name>
<dbReference type="PROSITE" id="PS50850">
    <property type="entry name" value="MFS"/>
    <property type="match status" value="1"/>
</dbReference>